<dbReference type="AlphaFoldDB" id="A0A6J4HNL2"/>
<name>A0A6J4HNL2_9CHLR</name>
<protein>
    <submittedName>
        <fullName evidence="2">Uncharacterized protein</fullName>
    </submittedName>
</protein>
<dbReference type="EMBL" id="CADCTR010000241">
    <property type="protein sequence ID" value="CAA9227526.1"/>
    <property type="molecule type" value="Genomic_DNA"/>
</dbReference>
<accession>A0A6J4HNL2</accession>
<proteinExistence type="predicted"/>
<reference evidence="2" key="1">
    <citation type="submission" date="2020-02" db="EMBL/GenBank/DDBJ databases">
        <authorList>
            <person name="Meier V. D."/>
        </authorList>
    </citation>
    <scope>NUCLEOTIDE SEQUENCE</scope>
    <source>
        <strain evidence="2">AVDCRST_MAG93</strain>
    </source>
</reference>
<organism evidence="2">
    <name type="scientific">uncultured Chloroflexia bacterium</name>
    <dbReference type="NCBI Taxonomy" id="1672391"/>
    <lineage>
        <taxon>Bacteria</taxon>
        <taxon>Bacillati</taxon>
        <taxon>Chloroflexota</taxon>
        <taxon>Chloroflexia</taxon>
        <taxon>environmental samples</taxon>
    </lineage>
</organism>
<sequence>TYAGSVGMSTFNDGTDESLFERTVDAYEDAHAESPFLGDEEGESIASGRTRRARIY</sequence>
<feature type="region of interest" description="Disordered" evidence="1">
    <location>
        <begin position="31"/>
        <end position="56"/>
    </location>
</feature>
<evidence type="ECO:0000313" key="2">
    <source>
        <dbReference type="EMBL" id="CAA9227526.1"/>
    </source>
</evidence>
<feature type="non-terminal residue" evidence="2">
    <location>
        <position position="1"/>
    </location>
</feature>
<evidence type="ECO:0000256" key="1">
    <source>
        <dbReference type="SAM" id="MobiDB-lite"/>
    </source>
</evidence>
<gene>
    <name evidence="2" type="ORF">AVDCRST_MAG93-737</name>
</gene>